<keyword evidence="2" id="KW-1185">Reference proteome</keyword>
<dbReference type="Gene3D" id="3.60.15.10">
    <property type="entry name" value="Ribonuclease Z/Hydroxyacylglutathione hydrolase-like"/>
    <property type="match status" value="1"/>
</dbReference>
<name>A0A2U2HFX1_9BURK</name>
<proteinExistence type="predicted"/>
<dbReference type="PANTHER" id="PTHR30619:SF1">
    <property type="entry name" value="RECOMBINATION PROTEIN 2"/>
    <property type="match status" value="1"/>
</dbReference>
<dbReference type="Proteomes" id="UP000241421">
    <property type="component" value="Unassembled WGS sequence"/>
</dbReference>
<organism evidence="1 2">
    <name type="scientific">Massilia glaciei</name>
    <dbReference type="NCBI Taxonomy" id="1524097"/>
    <lineage>
        <taxon>Bacteria</taxon>
        <taxon>Pseudomonadati</taxon>
        <taxon>Pseudomonadota</taxon>
        <taxon>Betaproteobacteria</taxon>
        <taxon>Burkholderiales</taxon>
        <taxon>Oxalobacteraceae</taxon>
        <taxon>Telluria group</taxon>
        <taxon>Massilia</taxon>
    </lineage>
</organism>
<evidence type="ECO:0000313" key="1">
    <source>
        <dbReference type="EMBL" id="PWF43612.1"/>
    </source>
</evidence>
<dbReference type="InterPro" id="IPR036866">
    <property type="entry name" value="RibonucZ/Hydroxyglut_hydro"/>
</dbReference>
<sequence length="366" mass="40894">MTKFSIEMLPAKHGDALWIEYADGDRTRRISIDGGPIQAYEAFEACMARLPDDDKRVELLVISHVDTDHIEGMIRMMARPRGSWPISPADIWFNGYRHIGPRDDLGGREGEMISALIHARVDQSWNKAFHGEAVVVEAGTALPQVTLAGGMTLTLLSPDREKLDRLAVKWKDNLKKFTMTVGDLEEAWRQLAALPRFKLDQESTLGSEDIGEALRELLKGQDGSDANGSSIAFLARCNGKSCLFLADAHIDLINESLAKLVAKEGRQLKVDAVKVSHHGSKNNLDARFFDLVDAKHYLISTNGDQHEHPDKPAMEAIIAGSKRKPVLWFNYRSDHTLPYEEQSKLAGARFTTRYPREGKEGIVIRL</sequence>
<comment type="caution">
    <text evidence="1">The sequence shown here is derived from an EMBL/GenBank/DDBJ whole genome shotgun (WGS) entry which is preliminary data.</text>
</comment>
<reference evidence="1 2" key="1">
    <citation type="submission" date="2018-04" db="EMBL/GenBank/DDBJ databases">
        <title>Massilia violaceinigra sp. nov., a novel purple-pigmented bacterium isolated from Tianshan glacier, Xinjiang, China.</title>
        <authorList>
            <person name="Wang H."/>
        </authorList>
    </citation>
    <scope>NUCLEOTIDE SEQUENCE [LARGE SCALE GENOMIC DNA]</scope>
    <source>
        <strain evidence="1 2">B448-2</strain>
    </source>
</reference>
<dbReference type="SUPFAM" id="SSF56281">
    <property type="entry name" value="Metallo-hydrolase/oxidoreductase"/>
    <property type="match status" value="1"/>
</dbReference>
<dbReference type="OrthoDB" id="418728at2"/>
<dbReference type="RefSeq" id="WP_106759304.1">
    <property type="nucleotide sequence ID" value="NZ_PXWF02000279.1"/>
</dbReference>
<evidence type="ECO:0008006" key="3">
    <source>
        <dbReference type="Google" id="ProtNLM"/>
    </source>
</evidence>
<accession>A0A2U2HFX1</accession>
<evidence type="ECO:0000313" key="2">
    <source>
        <dbReference type="Proteomes" id="UP000241421"/>
    </source>
</evidence>
<dbReference type="PANTHER" id="PTHR30619">
    <property type="entry name" value="DNA INTERNALIZATION/COMPETENCE PROTEIN COMEC/REC2"/>
    <property type="match status" value="1"/>
</dbReference>
<dbReference type="InterPro" id="IPR052159">
    <property type="entry name" value="Competence_DNA_uptake"/>
</dbReference>
<gene>
    <name evidence="1" type="ORF">C7C56_020985</name>
</gene>
<dbReference type="AlphaFoldDB" id="A0A2U2HFX1"/>
<protein>
    <recommendedName>
        <fullName evidence="3">MBL fold metallo-hydrolase</fullName>
    </recommendedName>
</protein>
<dbReference type="EMBL" id="PXWF02000279">
    <property type="protein sequence ID" value="PWF43612.1"/>
    <property type="molecule type" value="Genomic_DNA"/>
</dbReference>